<accession>A0A8J2JCU5</accession>
<keyword evidence="10" id="KW-1185">Reference proteome</keyword>
<sequence>MVLLLILAGHIGLGVFAVHSAKSERADQFLHFYRHSSTLVQLIQSWSNLEIYFTQSDPHLFRDVTVVASIVMFSAVGENTFVNLRHVPTGPEDEKLMERLNVTRWELYYSRSNSLWASLVPYHHAINLFLFFSDKLVLYAWTYTDLIIAVFSRALYFKFHALVSQGKVTLLSAEADISKWELFTRDFEILRRTINDINNFLSPMNFATFGINVYFLCLQVHNSVNPFTNATSVGSIYASWAVLQVAGRIFLVSVAAARINDRVRCVAELIRQCPDEFYKTEVQRTENFLNANVIGLSGLGCFTITKPMMLKVIGVIFSFEVVLIQALDLSGTKNFACSRAHN</sequence>
<dbReference type="PANTHER" id="PTHR21421:SF29">
    <property type="entry name" value="GUSTATORY RECEPTOR 5A FOR TREHALOSE-RELATED"/>
    <property type="match status" value="1"/>
</dbReference>
<dbReference type="OrthoDB" id="5800391at2759"/>
<dbReference type="AlphaFoldDB" id="A0A8J2JCU5"/>
<evidence type="ECO:0000313" key="9">
    <source>
        <dbReference type="EMBL" id="CAG7717221.1"/>
    </source>
</evidence>
<comment type="subcellular location">
    <subcellularLocation>
        <location evidence="1">Cell membrane</location>
        <topology evidence="1">Multi-pass membrane protein</topology>
    </subcellularLocation>
</comment>
<dbReference type="Pfam" id="PF06151">
    <property type="entry name" value="Trehalose_recp"/>
    <property type="match status" value="1"/>
</dbReference>
<dbReference type="GO" id="GO:0008527">
    <property type="term" value="F:taste receptor activity"/>
    <property type="evidence" value="ECO:0007669"/>
    <property type="project" value="InterPro"/>
</dbReference>
<evidence type="ECO:0008006" key="11">
    <source>
        <dbReference type="Google" id="ProtNLM"/>
    </source>
</evidence>
<comment type="caution">
    <text evidence="9">The sequence shown here is derived from an EMBL/GenBank/DDBJ whole genome shotgun (WGS) entry which is preliminary data.</text>
</comment>
<keyword evidence="8" id="KW-0732">Signal</keyword>
<dbReference type="Proteomes" id="UP000708208">
    <property type="component" value="Unassembled WGS sequence"/>
</dbReference>
<dbReference type="PANTHER" id="PTHR21421">
    <property type="entry name" value="GUSTATORY RECEPTOR"/>
    <property type="match status" value="1"/>
</dbReference>
<dbReference type="EMBL" id="CAJVCH010043915">
    <property type="protein sequence ID" value="CAG7717221.1"/>
    <property type="molecule type" value="Genomic_DNA"/>
</dbReference>
<evidence type="ECO:0000256" key="7">
    <source>
        <dbReference type="ARBA" id="ARBA00023170"/>
    </source>
</evidence>
<evidence type="ECO:0000256" key="6">
    <source>
        <dbReference type="ARBA" id="ARBA00023136"/>
    </source>
</evidence>
<evidence type="ECO:0000256" key="8">
    <source>
        <dbReference type="SAM" id="SignalP"/>
    </source>
</evidence>
<evidence type="ECO:0000256" key="2">
    <source>
        <dbReference type="ARBA" id="ARBA00005327"/>
    </source>
</evidence>
<evidence type="ECO:0000256" key="5">
    <source>
        <dbReference type="ARBA" id="ARBA00022989"/>
    </source>
</evidence>
<dbReference type="GO" id="GO:0050916">
    <property type="term" value="P:sensory perception of sweet taste"/>
    <property type="evidence" value="ECO:0007669"/>
    <property type="project" value="UniProtKB-ARBA"/>
</dbReference>
<protein>
    <recommendedName>
        <fullName evidence="11">Gustatory receptor</fullName>
    </recommendedName>
</protein>
<feature type="signal peptide" evidence="8">
    <location>
        <begin position="1"/>
        <end position="17"/>
    </location>
</feature>
<evidence type="ECO:0000313" key="10">
    <source>
        <dbReference type="Proteomes" id="UP000708208"/>
    </source>
</evidence>
<gene>
    <name evidence="9" type="ORF">AFUS01_LOCUS6686</name>
</gene>
<proteinExistence type="inferred from homology"/>
<keyword evidence="7" id="KW-0675">Receptor</keyword>
<comment type="similarity">
    <text evidence="2">Belongs to the insect chemoreceptor superfamily. Gustatory receptor (GR) family. Gr5a subfamily.</text>
</comment>
<dbReference type="InterPro" id="IPR009318">
    <property type="entry name" value="Gustatory_rcpt"/>
</dbReference>
<keyword evidence="6" id="KW-0472">Membrane</keyword>
<evidence type="ECO:0000256" key="3">
    <source>
        <dbReference type="ARBA" id="ARBA00022475"/>
    </source>
</evidence>
<evidence type="ECO:0000256" key="4">
    <source>
        <dbReference type="ARBA" id="ARBA00022692"/>
    </source>
</evidence>
<organism evidence="9 10">
    <name type="scientific">Allacma fusca</name>
    <dbReference type="NCBI Taxonomy" id="39272"/>
    <lineage>
        <taxon>Eukaryota</taxon>
        <taxon>Metazoa</taxon>
        <taxon>Ecdysozoa</taxon>
        <taxon>Arthropoda</taxon>
        <taxon>Hexapoda</taxon>
        <taxon>Collembola</taxon>
        <taxon>Symphypleona</taxon>
        <taxon>Sminthuridae</taxon>
        <taxon>Allacma</taxon>
    </lineage>
</organism>
<evidence type="ECO:0000256" key="1">
    <source>
        <dbReference type="ARBA" id="ARBA00004651"/>
    </source>
</evidence>
<feature type="chain" id="PRO_5035304167" description="Gustatory receptor" evidence="8">
    <location>
        <begin position="18"/>
        <end position="342"/>
    </location>
</feature>
<keyword evidence="5" id="KW-1133">Transmembrane helix</keyword>
<keyword evidence="4" id="KW-0812">Transmembrane</keyword>
<name>A0A8J2JCU5_9HEXA</name>
<dbReference type="GO" id="GO:0005886">
    <property type="term" value="C:plasma membrane"/>
    <property type="evidence" value="ECO:0007669"/>
    <property type="project" value="UniProtKB-SubCell"/>
</dbReference>
<keyword evidence="3" id="KW-1003">Cell membrane</keyword>
<reference evidence="9" key="1">
    <citation type="submission" date="2021-06" db="EMBL/GenBank/DDBJ databases">
        <authorList>
            <person name="Hodson N. C."/>
            <person name="Mongue J. A."/>
            <person name="Jaron S. K."/>
        </authorList>
    </citation>
    <scope>NUCLEOTIDE SEQUENCE</scope>
</reference>